<keyword evidence="2" id="KW-0812">Transmembrane</keyword>
<name>A0AAI9WW75_9ASCO</name>
<dbReference type="Proteomes" id="UP001202479">
    <property type="component" value="Unassembled WGS sequence"/>
</dbReference>
<evidence type="ECO:0000256" key="1">
    <source>
        <dbReference type="SAM" id="MobiDB-lite"/>
    </source>
</evidence>
<accession>A0AAI9WW75</accession>
<evidence type="ECO:0000313" key="3">
    <source>
        <dbReference type="EMBL" id="KAI3402737.2"/>
    </source>
</evidence>
<keyword evidence="2" id="KW-0472">Membrane</keyword>
<gene>
    <name evidence="3" type="ORF">KGF56_004411</name>
</gene>
<dbReference type="EMBL" id="JAHUZD010000141">
    <property type="protein sequence ID" value="KAI3402737.2"/>
    <property type="molecule type" value="Genomic_DNA"/>
</dbReference>
<sequence>MPINKSMSSSIYDYIDHSIEVLHDKYQEEQVEENDADADEENDADADENNDDGLSVGKKLRPFCHKVLVHPSSQSWIKWALLFMVFRVKNPIQWANFLSLNKPIRQILYHYKTQLMKLLRVKQQNRNEFQLLLKKFSNFVTCTFLYKATLDNYSVPKDYFIVDFFSNYYGQLNPPSKSQILVEPKVSKYVKLSTYKKCRYYKQLRSIYENKEFVIFPLLYAQILSNYLTPTKYKLNQRYLSSFIKKNFLNPIWINFTLGRKYYRIDWFNLLVTYLLQNFVLGVVIAGYNFKEMLLDKLYEIKHGKRSADSQSSILRNYLIYCLHRSNSILNFIYCPNLLSILLIILTAPIFKLLNPLSGQMSLNTLQSYYLKNSKTFFKTYTKLIGFTAGFVTICLNALILIPDIGYDNIDSTSGGGGGDDDDDYTDFNQNSINPVRSLSKEFLNSLNLYLFRVILLSKWRITKENLPLFQKVKMSTYNRIETILMCFGFFKFMNLNDFINGKRAVETDRISNDNMIKMAQFVM</sequence>
<evidence type="ECO:0000256" key="2">
    <source>
        <dbReference type="SAM" id="Phobius"/>
    </source>
</evidence>
<organism evidence="3 4">
    <name type="scientific">Candida oxycetoniae</name>
    <dbReference type="NCBI Taxonomy" id="497107"/>
    <lineage>
        <taxon>Eukaryota</taxon>
        <taxon>Fungi</taxon>
        <taxon>Dikarya</taxon>
        <taxon>Ascomycota</taxon>
        <taxon>Saccharomycotina</taxon>
        <taxon>Pichiomycetes</taxon>
        <taxon>Debaryomycetaceae</taxon>
        <taxon>Candida/Lodderomyces clade</taxon>
        <taxon>Candida</taxon>
    </lineage>
</organism>
<keyword evidence="4" id="KW-1185">Reference proteome</keyword>
<feature type="transmembrane region" description="Helical" evidence="2">
    <location>
        <begin position="384"/>
        <end position="402"/>
    </location>
</feature>
<dbReference type="AlphaFoldDB" id="A0AAI9WW75"/>
<feature type="region of interest" description="Disordered" evidence="1">
    <location>
        <begin position="29"/>
        <end position="51"/>
    </location>
</feature>
<feature type="transmembrane region" description="Helical" evidence="2">
    <location>
        <begin position="267"/>
        <end position="290"/>
    </location>
</feature>
<evidence type="ECO:0000313" key="4">
    <source>
        <dbReference type="Proteomes" id="UP001202479"/>
    </source>
</evidence>
<comment type="caution">
    <text evidence="3">The sequence shown here is derived from an EMBL/GenBank/DDBJ whole genome shotgun (WGS) entry which is preliminary data.</text>
</comment>
<feature type="transmembrane region" description="Helical" evidence="2">
    <location>
        <begin position="329"/>
        <end position="351"/>
    </location>
</feature>
<dbReference type="GeneID" id="73382026"/>
<protein>
    <submittedName>
        <fullName evidence="3">Uncharacterized protein</fullName>
    </submittedName>
</protein>
<reference evidence="3" key="1">
    <citation type="journal article" date="2022" name="DNA Res.">
        <title>Genome analysis of five recently described species of the CUG-Ser clade uncovers Candida theae as a new hybrid lineage with pathogenic potential in the Candida parapsilosis species complex.</title>
        <authorList>
            <person name="Mixao V."/>
            <person name="Del Olmo V."/>
            <person name="Hegedusova E."/>
            <person name="Saus E."/>
            <person name="Pryszcz L."/>
            <person name="Cillingova A."/>
            <person name="Nosek J."/>
            <person name="Gabaldon T."/>
        </authorList>
    </citation>
    <scope>NUCLEOTIDE SEQUENCE</scope>
    <source>
        <strain evidence="3">CBS 10844</strain>
    </source>
</reference>
<proteinExistence type="predicted"/>
<keyword evidence="2" id="KW-1133">Transmembrane helix</keyword>
<dbReference type="RefSeq" id="XP_049178484.1">
    <property type="nucleotide sequence ID" value="XM_049325847.1"/>
</dbReference>